<dbReference type="GO" id="GO:0014003">
    <property type="term" value="P:oligodendrocyte development"/>
    <property type="evidence" value="ECO:0007669"/>
    <property type="project" value="Ensembl"/>
</dbReference>
<dbReference type="Gene3D" id="1.10.238.10">
    <property type="entry name" value="EF-hand"/>
    <property type="match status" value="1"/>
</dbReference>
<evidence type="ECO:0000259" key="8">
    <source>
        <dbReference type="PROSITE" id="PS51007"/>
    </source>
</evidence>
<dbReference type="GO" id="GO:0030953">
    <property type="term" value="P:astral microtubule organization"/>
    <property type="evidence" value="ECO:0007669"/>
    <property type="project" value="Ensembl"/>
</dbReference>
<dbReference type="FunFam" id="1.10.238.10:FF:000057">
    <property type="entry name" value="Tubulin polymerization-promoting protein family member 3"/>
    <property type="match status" value="1"/>
</dbReference>
<dbReference type="GeneTree" id="ENSGT00940000153875"/>
<reference evidence="10" key="1">
    <citation type="submission" date="2011-10" db="EMBL/GenBank/DDBJ databases">
        <authorList>
            <consortium name="Soft-shell Turtle Genome Consortium"/>
        </authorList>
    </citation>
    <scope>NUCLEOTIDE SEQUENCE [LARGE SCALE GENOMIC DNA]</scope>
    <source>
        <strain evidence="10">Daiwa-1</strain>
    </source>
</reference>
<dbReference type="HOGENOM" id="CLU_091734_0_0_1"/>
<dbReference type="GO" id="GO:0032273">
    <property type="term" value="P:positive regulation of protein polymerization"/>
    <property type="evidence" value="ECO:0007669"/>
    <property type="project" value="Ensembl"/>
</dbReference>
<evidence type="ECO:0000256" key="4">
    <source>
        <dbReference type="ARBA" id="ARBA00022723"/>
    </source>
</evidence>
<name>K7F8Q2_PELSI</name>
<dbReference type="PROSITE" id="PS51007">
    <property type="entry name" value="CYTC"/>
    <property type="match status" value="1"/>
</dbReference>
<dbReference type="Ensembl" id="ENSPSIT00000004436.1">
    <property type="protein sequence ID" value="ENSPSIP00000004412.1"/>
    <property type="gene ID" value="ENSPSIG00000004148.1"/>
</dbReference>
<keyword evidence="5 6" id="KW-0408">Iron</keyword>
<dbReference type="GO" id="GO:0005739">
    <property type="term" value="C:mitochondrion"/>
    <property type="evidence" value="ECO:0007669"/>
    <property type="project" value="Ensembl"/>
</dbReference>
<dbReference type="OrthoDB" id="548799at2759"/>
<dbReference type="GO" id="GO:0042803">
    <property type="term" value="F:protein homodimerization activity"/>
    <property type="evidence" value="ECO:0007669"/>
    <property type="project" value="Ensembl"/>
</dbReference>
<reference evidence="9" key="3">
    <citation type="submission" date="2025-08" db="UniProtKB">
        <authorList>
            <consortium name="Ensembl"/>
        </authorList>
    </citation>
    <scope>IDENTIFICATION</scope>
</reference>
<dbReference type="GO" id="GO:1904428">
    <property type="term" value="P:negative regulation of tubulin deacetylation"/>
    <property type="evidence" value="ECO:0007669"/>
    <property type="project" value="Ensembl"/>
</dbReference>
<dbReference type="GO" id="GO:0051418">
    <property type="term" value="P:microtubule nucleation by microtubule organizing center"/>
    <property type="evidence" value="ECO:0007669"/>
    <property type="project" value="Ensembl"/>
</dbReference>
<evidence type="ECO:0000313" key="9">
    <source>
        <dbReference type="Ensembl" id="ENSPSIP00000004412.1"/>
    </source>
</evidence>
<dbReference type="Pfam" id="PF05517">
    <property type="entry name" value="p25-alpha"/>
    <property type="match status" value="1"/>
</dbReference>
<dbReference type="Proteomes" id="UP000007267">
    <property type="component" value="Unassembled WGS sequence"/>
</dbReference>
<feature type="compositionally biased region" description="Basic and acidic residues" evidence="7">
    <location>
        <begin position="176"/>
        <end position="193"/>
    </location>
</feature>
<dbReference type="GO" id="GO:0097427">
    <property type="term" value="C:microtubule bundle"/>
    <property type="evidence" value="ECO:0007669"/>
    <property type="project" value="Ensembl"/>
</dbReference>
<keyword evidence="10" id="KW-1185">Reference proteome</keyword>
<accession>K7F8Q2</accession>
<dbReference type="STRING" id="13735.ENSPSIP00000004412"/>
<dbReference type="GeneID" id="102443626"/>
<feature type="domain" description="Cytochrome c" evidence="8">
    <location>
        <begin position="64"/>
        <end position="149"/>
    </location>
</feature>
<evidence type="ECO:0000256" key="3">
    <source>
        <dbReference type="ARBA" id="ARBA00022490"/>
    </source>
</evidence>
<reference evidence="10" key="2">
    <citation type="journal article" date="2013" name="Nat. Genet.">
        <title>The draft genomes of soft-shell turtle and green sea turtle yield insights into the development and evolution of the turtle-specific body plan.</title>
        <authorList>
            <person name="Wang Z."/>
            <person name="Pascual-Anaya J."/>
            <person name="Zadissa A."/>
            <person name="Li W."/>
            <person name="Niimura Y."/>
            <person name="Huang Z."/>
            <person name="Li C."/>
            <person name="White S."/>
            <person name="Xiong Z."/>
            <person name="Fang D."/>
            <person name="Wang B."/>
            <person name="Ming Y."/>
            <person name="Chen Y."/>
            <person name="Zheng Y."/>
            <person name="Kuraku S."/>
            <person name="Pignatelli M."/>
            <person name="Herrero J."/>
            <person name="Beal K."/>
            <person name="Nozawa M."/>
            <person name="Li Q."/>
            <person name="Wang J."/>
            <person name="Zhang H."/>
            <person name="Yu L."/>
            <person name="Shigenobu S."/>
            <person name="Wang J."/>
            <person name="Liu J."/>
            <person name="Flicek P."/>
            <person name="Searle S."/>
            <person name="Wang J."/>
            <person name="Kuratani S."/>
            <person name="Yin Y."/>
            <person name="Aken B."/>
            <person name="Zhang G."/>
            <person name="Irie N."/>
        </authorList>
    </citation>
    <scope>NUCLEOTIDE SEQUENCE [LARGE SCALE GENOMIC DNA]</scope>
    <source>
        <strain evidence="10">Daiwa-1</strain>
    </source>
</reference>
<dbReference type="GO" id="GO:0031643">
    <property type="term" value="P:positive regulation of myelination"/>
    <property type="evidence" value="ECO:0007669"/>
    <property type="project" value="Ensembl"/>
</dbReference>
<dbReference type="GO" id="GO:0009055">
    <property type="term" value="F:electron transfer activity"/>
    <property type="evidence" value="ECO:0007669"/>
    <property type="project" value="InterPro"/>
</dbReference>
<dbReference type="GO" id="GO:0070507">
    <property type="term" value="P:regulation of microtubule cytoskeleton organization"/>
    <property type="evidence" value="ECO:0007669"/>
    <property type="project" value="Ensembl"/>
</dbReference>
<dbReference type="EMBL" id="AGCU01019168">
    <property type="status" value="NOT_ANNOTATED_CDS"/>
    <property type="molecule type" value="Genomic_DNA"/>
</dbReference>
<dbReference type="InterPro" id="IPR011992">
    <property type="entry name" value="EF-hand-dom_pair"/>
</dbReference>
<dbReference type="InterPro" id="IPR009056">
    <property type="entry name" value="Cyt_c-like_dom"/>
</dbReference>
<comment type="similarity">
    <text evidence="2">Belongs to the TPPP family.</text>
</comment>
<dbReference type="RefSeq" id="XP_006113107.1">
    <property type="nucleotide sequence ID" value="XM_006113045.3"/>
</dbReference>
<comment type="subcellular location">
    <subcellularLocation>
        <location evidence="1">Cytoplasm</location>
    </subcellularLocation>
</comment>
<reference evidence="9" key="4">
    <citation type="submission" date="2025-09" db="UniProtKB">
        <authorList>
            <consortium name="Ensembl"/>
        </authorList>
    </citation>
    <scope>IDENTIFICATION</scope>
</reference>
<proteinExistence type="inferred from homology"/>
<sequence length="220" mass="24121">MMADNKTKSIKPANKTPPKSPADPAKERAAKRLSYESNSSHEGAMAAELSALEEAFRKFAIHGDTRATGKEMHGKNWSKLCKDCHVIDGKNVTITDVDIVFSKIKGKSSRTITFDQFKEALQELSKKRFKDKSNEEAVQEIHKLIEGKAPIISGVTKTISSPTVSRLTDTSKFTGSHKERFDPSGKGRGKAGREDLVVASGYVPGYKHAGTYDHKVQGSK</sequence>
<dbReference type="CTD" id="11076"/>
<dbReference type="GO" id="GO:0000287">
    <property type="term" value="F:magnesium ion binding"/>
    <property type="evidence" value="ECO:0007669"/>
    <property type="project" value="Ensembl"/>
</dbReference>
<dbReference type="SUPFAM" id="SSF47473">
    <property type="entry name" value="EF-hand"/>
    <property type="match status" value="1"/>
</dbReference>
<dbReference type="eggNOG" id="KOG4070">
    <property type="taxonomic scope" value="Eukaryota"/>
</dbReference>
<dbReference type="GO" id="GO:0032288">
    <property type="term" value="P:myelin assembly"/>
    <property type="evidence" value="ECO:0007669"/>
    <property type="project" value="Ensembl"/>
</dbReference>
<dbReference type="EMBL" id="AGCU01019165">
    <property type="status" value="NOT_ANNOTATED_CDS"/>
    <property type="molecule type" value="Genomic_DNA"/>
</dbReference>
<evidence type="ECO:0000256" key="6">
    <source>
        <dbReference type="PROSITE-ProRule" id="PRU00433"/>
    </source>
</evidence>
<dbReference type="GO" id="GO:0072686">
    <property type="term" value="C:mitotic spindle"/>
    <property type="evidence" value="ECO:0007669"/>
    <property type="project" value="Ensembl"/>
</dbReference>
<feature type="region of interest" description="Disordered" evidence="7">
    <location>
        <begin position="1"/>
        <end position="40"/>
    </location>
</feature>
<organism evidence="9 10">
    <name type="scientific">Pelodiscus sinensis</name>
    <name type="common">Chinese softshell turtle</name>
    <name type="synonym">Trionyx sinensis</name>
    <dbReference type="NCBI Taxonomy" id="13735"/>
    <lineage>
        <taxon>Eukaryota</taxon>
        <taxon>Metazoa</taxon>
        <taxon>Chordata</taxon>
        <taxon>Craniata</taxon>
        <taxon>Vertebrata</taxon>
        <taxon>Euteleostomi</taxon>
        <taxon>Archelosauria</taxon>
        <taxon>Testudinata</taxon>
        <taxon>Testudines</taxon>
        <taxon>Cryptodira</taxon>
        <taxon>Trionychia</taxon>
        <taxon>Trionychidae</taxon>
        <taxon>Pelodiscus</taxon>
    </lineage>
</organism>
<dbReference type="GO" id="GO:0048471">
    <property type="term" value="C:perinuclear region of cytoplasm"/>
    <property type="evidence" value="ECO:0007669"/>
    <property type="project" value="Ensembl"/>
</dbReference>
<dbReference type="GO" id="GO:0005634">
    <property type="term" value="C:nucleus"/>
    <property type="evidence" value="ECO:0007669"/>
    <property type="project" value="Ensembl"/>
</dbReference>
<evidence type="ECO:0000256" key="1">
    <source>
        <dbReference type="ARBA" id="ARBA00004496"/>
    </source>
</evidence>
<dbReference type="EMBL" id="AGCU01019167">
    <property type="status" value="NOT_ANNOTATED_CDS"/>
    <property type="molecule type" value="Genomic_DNA"/>
</dbReference>
<keyword evidence="3" id="KW-0963">Cytoplasm</keyword>
<dbReference type="EMBL" id="AGCU01019164">
    <property type="status" value="NOT_ANNOTATED_CDS"/>
    <property type="molecule type" value="Genomic_DNA"/>
</dbReference>
<evidence type="ECO:0000256" key="2">
    <source>
        <dbReference type="ARBA" id="ARBA00010994"/>
    </source>
</evidence>
<evidence type="ECO:0000313" key="10">
    <source>
        <dbReference type="Proteomes" id="UP000007267"/>
    </source>
</evidence>
<evidence type="ECO:0000256" key="7">
    <source>
        <dbReference type="SAM" id="MobiDB-lite"/>
    </source>
</evidence>
<dbReference type="EMBL" id="AGCU01019166">
    <property type="status" value="NOT_ANNOTATED_CDS"/>
    <property type="molecule type" value="Genomic_DNA"/>
</dbReference>
<dbReference type="PANTHER" id="PTHR12932:SF18">
    <property type="entry name" value="TUBULIN POLYMERIZATION-PROMOTING PROTEIN"/>
    <property type="match status" value="1"/>
</dbReference>
<protein>
    <submittedName>
        <fullName evidence="9">Tubulin polymerization promoting protein</fullName>
    </submittedName>
</protein>
<dbReference type="GO" id="GO:0003924">
    <property type="term" value="F:GTPase activity"/>
    <property type="evidence" value="ECO:0007669"/>
    <property type="project" value="Ensembl"/>
</dbReference>
<evidence type="ECO:0000256" key="5">
    <source>
        <dbReference type="ARBA" id="ARBA00023004"/>
    </source>
</evidence>
<keyword evidence="6" id="KW-0349">Heme</keyword>
<gene>
    <name evidence="9" type="primary">TPPP</name>
</gene>
<dbReference type="AlphaFoldDB" id="K7F8Q2"/>
<dbReference type="OMA" id="CRDCHVI"/>
<dbReference type="GO" id="GO:0015631">
    <property type="term" value="F:tubulin binding"/>
    <property type="evidence" value="ECO:0007669"/>
    <property type="project" value="Ensembl"/>
</dbReference>
<dbReference type="GO" id="GO:0020037">
    <property type="term" value="F:heme binding"/>
    <property type="evidence" value="ECO:0007669"/>
    <property type="project" value="InterPro"/>
</dbReference>
<feature type="region of interest" description="Disordered" evidence="7">
    <location>
        <begin position="168"/>
        <end position="193"/>
    </location>
</feature>
<dbReference type="GO" id="GO:0005829">
    <property type="term" value="C:cytosol"/>
    <property type="evidence" value="ECO:0007669"/>
    <property type="project" value="Ensembl"/>
</dbReference>
<keyword evidence="4 6" id="KW-0479">Metal-binding</keyword>
<dbReference type="InterPro" id="IPR008907">
    <property type="entry name" value="TPP/p25"/>
</dbReference>
<dbReference type="SMR" id="K7F8Q2"/>
<dbReference type="GO" id="GO:0005874">
    <property type="term" value="C:microtubule"/>
    <property type="evidence" value="ECO:0007669"/>
    <property type="project" value="Ensembl"/>
</dbReference>
<feature type="compositionally biased region" description="Basic and acidic residues" evidence="7">
    <location>
        <begin position="24"/>
        <end position="34"/>
    </location>
</feature>
<dbReference type="PANTHER" id="PTHR12932">
    <property type="entry name" value="P25 ALPHA-RELATED"/>
    <property type="match status" value="1"/>
</dbReference>
<dbReference type="GO" id="GO:0001578">
    <property type="term" value="P:microtubule bundle formation"/>
    <property type="evidence" value="ECO:0007669"/>
    <property type="project" value="Ensembl"/>
</dbReference>